<dbReference type="EMBL" id="JANPWB010000003">
    <property type="protein sequence ID" value="KAJ1199200.1"/>
    <property type="molecule type" value="Genomic_DNA"/>
</dbReference>
<gene>
    <name evidence="8" type="ORF">NDU88_003038</name>
</gene>
<dbReference type="PANTHER" id="PTHR14297:SF4">
    <property type="entry name" value="XK-RELATED PROTEIN 2"/>
    <property type="match status" value="1"/>
</dbReference>
<proteinExistence type="inferred from homology"/>
<feature type="transmembrane region" description="Helical" evidence="6">
    <location>
        <begin position="201"/>
        <end position="225"/>
    </location>
</feature>
<accession>A0AAV7VG79</accession>
<feature type="transmembrane region" description="Helical" evidence="6">
    <location>
        <begin position="237"/>
        <end position="260"/>
    </location>
</feature>
<evidence type="ECO:0000256" key="3">
    <source>
        <dbReference type="ARBA" id="ARBA00022692"/>
    </source>
</evidence>
<evidence type="ECO:0000313" key="8">
    <source>
        <dbReference type="EMBL" id="KAJ1199200.1"/>
    </source>
</evidence>
<dbReference type="InterPro" id="IPR018629">
    <property type="entry name" value="XK-rel"/>
</dbReference>
<name>A0AAV7VG79_PLEWA</name>
<dbReference type="Pfam" id="PF09815">
    <property type="entry name" value="XK-related"/>
    <property type="match status" value="1"/>
</dbReference>
<evidence type="ECO:0000256" key="7">
    <source>
        <dbReference type="SAM" id="MobiDB-lite"/>
    </source>
</evidence>
<dbReference type="InterPro" id="IPR051773">
    <property type="entry name" value="XK-related_adapter"/>
</dbReference>
<dbReference type="AlphaFoldDB" id="A0AAV7VG79"/>
<organism evidence="8 9">
    <name type="scientific">Pleurodeles waltl</name>
    <name type="common">Iberian ribbed newt</name>
    <dbReference type="NCBI Taxonomy" id="8319"/>
    <lineage>
        <taxon>Eukaryota</taxon>
        <taxon>Metazoa</taxon>
        <taxon>Chordata</taxon>
        <taxon>Craniata</taxon>
        <taxon>Vertebrata</taxon>
        <taxon>Euteleostomi</taxon>
        <taxon>Amphibia</taxon>
        <taxon>Batrachia</taxon>
        <taxon>Caudata</taxon>
        <taxon>Salamandroidea</taxon>
        <taxon>Salamandridae</taxon>
        <taxon>Pleurodelinae</taxon>
        <taxon>Pleurodeles</taxon>
    </lineage>
</organism>
<keyword evidence="5 6" id="KW-0472">Membrane</keyword>
<keyword evidence="4 6" id="KW-1133">Transmembrane helix</keyword>
<evidence type="ECO:0000313" key="9">
    <source>
        <dbReference type="Proteomes" id="UP001066276"/>
    </source>
</evidence>
<evidence type="ECO:0000256" key="5">
    <source>
        <dbReference type="ARBA" id="ARBA00023136"/>
    </source>
</evidence>
<comment type="subcellular location">
    <subcellularLocation>
        <location evidence="1 6">Membrane</location>
        <topology evidence="1 6">Multi-pass membrane protein</topology>
    </subcellularLocation>
</comment>
<sequence length="452" mass="50957">MDGVSSSPAGESEKPPPAVGNGEYPDPSPSSSARPPLSILISTVLFCGEFVASCVLAADYSRSEDSFWMGLTLLFMLVPSVVVQLTLTFIHRDLGRDRPLVLLMHILQLGPLIRCVEALIVYFQIGRQEEPYVSISRKKKLQGGYEQEIEQEIGHSARRLATHRNAFKRTAVVQAFLGSTPQLTLQLYVSVLEKYIPATRAVLMVIALASVTYGALVCNILAIQIKYDDYKIQLRPLALVCIVLWRSLEIATRVTVLVLFCTALKVWIVPIALINMIVLFLLPWIQFWRSKAPLPENVDKNFSRVGTIVVLGMVTFLYAGINMFCWSAVQLNLADRDLIDQAQNWLRLSIHYSVRLVENAALIILWYFFKIDVFEYFCAPLLVVQLVVGYCMAIFFMLLFYQYLHPCRRLFTHNVTDCLSCVCCHPSVPAKARLVSSEDTRNTESAIRHSIV</sequence>
<comment type="caution">
    <text evidence="8">The sequence shown here is derived from an EMBL/GenBank/DDBJ whole genome shotgun (WGS) entry which is preliminary data.</text>
</comment>
<evidence type="ECO:0000256" key="4">
    <source>
        <dbReference type="ARBA" id="ARBA00022989"/>
    </source>
</evidence>
<feature type="transmembrane region" description="Helical" evidence="6">
    <location>
        <begin position="381"/>
        <end position="404"/>
    </location>
</feature>
<keyword evidence="3 6" id="KW-0812">Transmembrane</keyword>
<feature type="transmembrane region" description="Helical" evidence="6">
    <location>
        <begin position="305"/>
        <end position="329"/>
    </location>
</feature>
<dbReference type="Proteomes" id="UP001066276">
    <property type="component" value="Chromosome 2_1"/>
</dbReference>
<feature type="transmembrane region" description="Helical" evidence="6">
    <location>
        <begin position="67"/>
        <end position="90"/>
    </location>
</feature>
<feature type="transmembrane region" description="Helical" evidence="6">
    <location>
        <begin position="37"/>
        <end position="61"/>
    </location>
</feature>
<evidence type="ECO:0000256" key="2">
    <source>
        <dbReference type="ARBA" id="ARBA00008789"/>
    </source>
</evidence>
<comment type="similarity">
    <text evidence="2 6">Belongs to the XK family.</text>
</comment>
<dbReference type="PANTHER" id="PTHR14297">
    <property type="entry name" value="MEMBRANE TRANSPORT PROTEIN XK FAMILY MEMBER"/>
    <property type="match status" value="1"/>
</dbReference>
<dbReference type="GO" id="GO:0005886">
    <property type="term" value="C:plasma membrane"/>
    <property type="evidence" value="ECO:0007669"/>
    <property type="project" value="UniProtKB-ARBA"/>
</dbReference>
<feature type="transmembrane region" description="Helical" evidence="6">
    <location>
        <begin position="102"/>
        <end position="125"/>
    </location>
</feature>
<keyword evidence="9" id="KW-1185">Reference proteome</keyword>
<evidence type="ECO:0000256" key="1">
    <source>
        <dbReference type="ARBA" id="ARBA00004141"/>
    </source>
</evidence>
<reference evidence="8" key="1">
    <citation type="journal article" date="2022" name="bioRxiv">
        <title>Sequencing and chromosome-scale assembly of the giantPleurodeles waltlgenome.</title>
        <authorList>
            <person name="Brown T."/>
            <person name="Elewa A."/>
            <person name="Iarovenko S."/>
            <person name="Subramanian E."/>
            <person name="Araus A.J."/>
            <person name="Petzold A."/>
            <person name="Susuki M."/>
            <person name="Suzuki K.-i.T."/>
            <person name="Hayashi T."/>
            <person name="Toyoda A."/>
            <person name="Oliveira C."/>
            <person name="Osipova E."/>
            <person name="Leigh N.D."/>
            <person name="Simon A."/>
            <person name="Yun M.H."/>
        </authorList>
    </citation>
    <scope>NUCLEOTIDE SEQUENCE</scope>
    <source>
        <strain evidence="8">20211129_DDA</strain>
        <tissue evidence="8">Liver</tissue>
    </source>
</reference>
<evidence type="ECO:0000256" key="6">
    <source>
        <dbReference type="RuleBase" id="RU910716"/>
    </source>
</evidence>
<feature type="region of interest" description="Disordered" evidence="7">
    <location>
        <begin position="1"/>
        <end position="31"/>
    </location>
</feature>
<feature type="transmembrane region" description="Helical" evidence="6">
    <location>
        <begin position="349"/>
        <end position="369"/>
    </location>
</feature>
<protein>
    <recommendedName>
        <fullName evidence="6">XK-related protein</fullName>
    </recommendedName>
</protein>
<feature type="transmembrane region" description="Helical" evidence="6">
    <location>
        <begin position="266"/>
        <end position="285"/>
    </location>
</feature>